<dbReference type="SUPFAM" id="SSF63411">
    <property type="entry name" value="LuxS/MPP-like metallohydrolase"/>
    <property type="match status" value="2"/>
</dbReference>
<evidence type="ECO:0000259" key="1">
    <source>
        <dbReference type="Pfam" id="PF05193"/>
    </source>
</evidence>
<feature type="domain" description="Peptidase M16 C-terminal" evidence="1">
    <location>
        <begin position="183"/>
        <end position="358"/>
    </location>
</feature>
<dbReference type="PANTHER" id="PTHR11851:SF186">
    <property type="entry name" value="INACTIVE METALLOPROTEASE YMFF-RELATED"/>
    <property type="match status" value="1"/>
</dbReference>
<dbReference type="Pfam" id="PF05193">
    <property type="entry name" value="Peptidase_M16_C"/>
    <property type="match status" value="1"/>
</dbReference>
<dbReference type="InterPro" id="IPR050361">
    <property type="entry name" value="MPP/UQCRC_Complex"/>
</dbReference>
<accession>A0ABP7V4Y7</accession>
<dbReference type="NCBIfam" id="NF047422">
    <property type="entry name" value="YfmF_fam"/>
    <property type="match status" value="1"/>
</dbReference>
<evidence type="ECO:0000313" key="2">
    <source>
        <dbReference type="EMBL" id="GAA4059690.1"/>
    </source>
</evidence>
<dbReference type="EMBL" id="BAABDL010000017">
    <property type="protein sequence ID" value="GAA4059690.1"/>
    <property type="molecule type" value="Genomic_DNA"/>
</dbReference>
<comment type="caution">
    <text evidence="2">The sequence shown here is derived from an EMBL/GenBank/DDBJ whole genome shotgun (WGS) entry which is preliminary data.</text>
</comment>
<organism evidence="2 3">
    <name type="scientific">Amphibacillus indicireducens</name>
    <dbReference type="NCBI Taxonomy" id="1076330"/>
    <lineage>
        <taxon>Bacteria</taxon>
        <taxon>Bacillati</taxon>
        <taxon>Bacillota</taxon>
        <taxon>Bacilli</taxon>
        <taxon>Bacillales</taxon>
        <taxon>Bacillaceae</taxon>
        <taxon>Amphibacillus</taxon>
    </lineage>
</organism>
<dbReference type="Gene3D" id="3.30.830.10">
    <property type="entry name" value="Metalloenzyme, LuxS/M16 peptidase-like"/>
    <property type="match status" value="2"/>
</dbReference>
<reference evidence="3" key="1">
    <citation type="journal article" date="2019" name="Int. J. Syst. Evol. Microbiol.">
        <title>The Global Catalogue of Microorganisms (GCM) 10K type strain sequencing project: providing services to taxonomists for standard genome sequencing and annotation.</title>
        <authorList>
            <consortium name="The Broad Institute Genomics Platform"/>
            <consortium name="The Broad Institute Genome Sequencing Center for Infectious Disease"/>
            <person name="Wu L."/>
            <person name="Ma J."/>
        </authorList>
    </citation>
    <scope>NUCLEOTIDE SEQUENCE [LARGE SCALE GENOMIC DNA]</scope>
    <source>
        <strain evidence="3">JCM 17250</strain>
    </source>
</reference>
<proteinExistence type="predicted"/>
<keyword evidence="3" id="KW-1185">Reference proteome</keyword>
<dbReference type="RefSeq" id="WP_344909734.1">
    <property type="nucleotide sequence ID" value="NZ_BAABDL010000017.1"/>
</dbReference>
<gene>
    <name evidence="2" type="ORF">GCM10022410_03480</name>
</gene>
<evidence type="ECO:0000313" key="3">
    <source>
        <dbReference type="Proteomes" id="UP001501734"/>
    </source>
</evidence>
<sequence>MDLNVRTVEKQGYTLHIVDHKKFKTIHFTAKFRSVLSRDTITKRALLPFVLQQGTAQYPTANEFRRALDNLYGATFSIDGTKKGEQHILTARMTLANQTYLSTDENILKRGLSFFSDTLFKPKQVDNQFDPKIVTKEKQTLKQKIASIADDKLHYANIRLVDEMCKDEPYQIHIHGYPEDIESITAENLAKYYQEILSDDTLDLYVMGDFESVDVEQLVGNLFDRQENNHQKEQIITEDRDVQEAKQIIEEQSIQQGKLHLGYRTHIRYQDPDYPALQVFNGIFGGFPSSKLFVNVREKNSLAYYASSQFESHKGLLFIYSGIAPADFEKAKTIILDQVKAMQVGDFSDEQIDEAKRQIINQYKETLDDPFGMIEVIYNQRVGQSNRSVAEFIEAIDQVTKESIVQVANKLELDTIYFLTATGGQSNE</sequence>
<name>A0ABP7V4Y7_9BACI</name>
<dbReference type="InterPro" id="IPR007863">
    <property type="entry name" value="Peptidase_M16_C"/>
</dbReference>
<dbReference type="InterPro" id="IPR011249">
    <property type="entry name" value="Metalloenz_LuxS/M16"/>
</dbReference>
<dbReference type="PANTHER" id="PTHR11851">
    <property type="entry name" value="METALLOPROTEASE"/>
    <property type="match status" value="1"/>
</dbReference>
<protein>
    <submittedName>
        <fullName evidence="2">Pitrilysin family protein</fullName>
    </submittedName>
</protein>
<dbReference type="Proteomes" id="UP001501734">
    <property type="component" value="Unassembled WGS sequence"/>
</dbReference>